<dbReference type="Proteomes" id="UP000029382">
    <property type="component" value="Unassembled WGS sequence"/>
</dbReference>
<reference evidence="3 5" key="1">
    <citation type="journal article" date="2014" name="Genome Announc.">
        <title>Draft Genome Sequences of Streptococcus bovis Strains ATCC 33317 and JB1.</title>
        <authorList>
            <person name="Benahmed F.H."/>
            <person name="Gopinath G.R."/>
            <person name="Harbottle H."/>
            <person name="Cotta M.A."/>
            <person name="Luo Y."/>
            <person name="Henderson C."/>
            <person name="Teri P."/>
            <person name="Soppet D."/>
            <person name="Rasmussen M."/>
            <person name="Whitehead T.R."/>
            <person name="Davidson M."/>
        </authorList>
    </citation>
    <scope>NUCLEOTIDE SEQUENCE [LARGE SCALE GENOMIC DNA]</scope>
    <source>
        <strain evidence="3 5">JB1</strain>
    </source>
</reference>
<accession>A0A091BUQ7</accession>
<dbReference type="Pfam" id="PF01381">
    <property type="entry name" value="HTH_3"/>
    <property type="match status" value="1"/>
</dbReference>
<dbReference type="CDD" id="cd00093">
    <property type="entry name" value="HTH_XRE"/>
    <property type="match status" value="1"/>
</dbReference>
<dbReference type="EMBL" id="FOTG01000003">
    <property type="protein sequence ID" value="SFL12443.1"/>
    <property type="molecule type" value="Genomic_DNA"/>
</dbReference>
<dbReference type="GO" id="GO:0003677">
    <property type="term" value="F:DNA binding"/>
    <property type="evidence" value="ECO:0007669"/>
    <property type="project" value="UniProtKB-KW"/>
</dbReference>
<evidence type="ECO:0000313" key="5">
    <source>
        <dbReference type="Proteomes" id="UP000029382"/>
    </source>
</evidence>
<dbReference type="PANTHER" id="PTHR46558">
    <property type="entry name" value="TRACRIPTIONAL REGULATORY PROTEIN-RELATED-RELATED"/>
    <property type="match status" value="1"/>
</dbReference>
<keyword evidence="1" id="KW-0238">DNA-binding</keyword>
<dbReference type="PANTHER" id="PTHR46558:SF12">
    <property type="entry name" value="DNA-BINDING PROTEIN"/>
    <property type="match status" value="1"/>
</dbReference>
<dbReference type="InterPro" id="IPR001387">
    <property type="entry name" value="Cro/C1-type_HTH"/>
</dbReference>
<organism evidence="3 5">
    <name type="scientific">Streptococcus equinus JB1</name>
    <dbReference type="NCBI Taxonomy" id="1294274"/>
    <lineage>
        <taxon>Bacteria</taxon>
        <taxon>Bacillati</taxon>
        <taxon>Bacillota</taxon>
        <taxon>Bacilli</taxon>
        <taxon>Lactobacillales</taxon>
        <taxon>Streptococcaceae</taxon>
        <taxon>Streptococcus</taxon>
    </lineage>
</organism>
<dbReference type="EMBL" id="AUZH01000026">
    <property type="protein sequence ID" value="KFN87497.1"/>
    <property type="molecule type" value="Genomic_DNA"/>
</dbReference>
<name>A0A091BUQ7_STREI</name>
<comment type="caution">
    <text evidence="3">The sequence shown here is derived from an EMBL/GenBank/DDBJ whole genome shotgun (WGS) entry which is preliminary data.</text>
</comment>
<dbReference type="PROSITE" id="PS50943">
    <property type="entry name" value="HTH_CROC1"/>
    <property type="match status" value="1"/>
</dbReference>
<proteinExistence type="predicted"/>
<dbReference type="InterPro" id="IPR010982">
    <property type="entry name" value="Lambda_DNA-bd_dom_sf"/>
</dbReference>
<evidence type="ECO:0000313" key="6">
    <source>
        <dbReference type="Proteomes" id="UP000182793"/>
    </source>
</evidence>
<dbReference type="SUPFAM" id="SSF47413">
    <property type="entry name" value="lambda repressor-like DNA-binding domains"/>
    <property type="match status" value="1"/>
</dbReference>
<evidence type="ECO:0000259" key="2">
    <source>
        <dbReference type="PROSITE" id="PS50943"/>
    </source>
</evidence>
<protein>
    <submittedName>
        <fullName evidence="3 4">Transcriptional regulator</fullName>
    </submittedName>
</protein>
<gene>
    <name evidence="3" type="ORF">H702_08210</name>
    <name evidence="4" type="ORF">SAMN02910290_00484</name>
</gene>
<dbReference type="SMART" id="SM00530">
    <property type="entry name" value="HTH_XRE"/>
    <property type="match status" value="1"/>
</dbReference>
<dbReference type="AlphaFoldDB" id="A0A091BUQ7"/>
<dbReference type="Gene3D" id="1.10.260.40">
    <property type="entry name" value="lambda repressor-like DNA-binding domains"/>
    <property type="match status" value="1"/>
</dbReference>
<evidence type="ECO:0000256" key="1">
    <source>
        <dbReference type="ARBA" id="ARBA00023125"/>
    </source>
</evidence>
<sequence length="122" mass="14216">MSSKDDWIFIFLAIFGAYLTSETPNPRRNELLRRRFLKKKHLLSITRMEGNLVLKNRLKELRARDGLNQTQLAKLAKVSRQTISLLERNEYTPSVIIALRIAKIFNEPVENVFSLDEEGEDL</sequence>
<reference evidence="4 6" key="2">
    <citation type="submission" date="2016-10" db="EMBL/GenBank/DDBJ databases">
        <authorList>
            <person name="Varghese N."/>
            <person name="Submissions S."/>
        </authorList>
    </citation>
    <scope>NUCLEOTIDE SEQUENCE [LARGE SCALE GENOMIC DNA]</scope>
    <source>
        <strain evidence="4 6">JB1</strain>
    </source>
</reference>
<keyword evidence="6" id="KW-1185">Reference proteome</keyword>
<evidence type="ECO:0000313" key="4">
    <source>
        <dbReference type="EMBL" id="SFL12443.1"/>
    </source>
</evidence>
<feature type="domain" description="HTH cro/C1-type" evidence="2">
    <location>
        <begin position="58"/>
        <end position="112"/>
    </location>
</feature>
<dbReference type="Proteomes" id="UP000182793">
    <property type="component" value="Unassembled WGS sequence"/>
</dbReference>
<evidence type="ECO:0000313" key="3">
    <source>
        <dbReference type="EMBL" id="KFN87497.1"/>
    </source>
</evidence>
<dbReference type="RefSeq" id="WP_234793079.1">
    <property type="nucleotide sequence ID" value="NZ_AUZH01000026.1"/>
</dbReference>